<evidence type="ECO:0000313" key="2">
    <source>
        <dbReference type="EMBL" id="HIR41261.1"/>
    </source>
</evidence>
<keyword evidence="1" id="KW-1133">Transmembrane helix</keyword>
<proteinExistence type="predicted"/>
<dbReference type="AlphaFoldDB" id="A0A9D1AL90"/>
<comment type="caution">
    <text evidence="2">The sequence shown here is derived from an EMBL/GenBank/DDBJ whole genome shotgun (WGS) entry which is preliminary data.</text>
</comment>
<sequence>MKANRLLEQLNDLPEDLLLEAQPKETRPGFDWKRWGAVAACCCVVLGTVLLAPLFFCQNGTESFQPVDYGQVVNYSDLSFGDTYLPEGLEIDSGNRADSIQGIAGSVEEELVTGLRPMALLEVTVTDVRTKDYYYDTSDLGVDRVLHQHNQTLLYDFQIDRVWYGGPFQAGETLTLENEVYLLDPEFLMEIGGRYVVPVYYDGYLLAAARNDAVVSGDIHRESLYNCYNFHQPPIQITTDGDYVMPDNWEILSAYSRKIQMDLSEQPGWYHTLFSDKMRLVTAEDFTRQMGVLVDWFGGKQPEETEDTSAVLYSDLSFGETYRPKGLETGSTSADIMPFSEEELYAGKTQVEFWEVTVTGMKVKDYRYDVASDKFEPGGVLHMQNQSMVYQVQIEQVWYGQSVQAGETVLLEDLSYGKIDLGYLLSVGGRYVLPVINQGDTYPEWQEVVSGDLTLSSSYGIYYPYQPPIQRTTDGNYVLPSDWSTLTEVSRPVEMDLSQQGTEFSHYEDNMRLVTGEDFARQMEVLDQKMQAAG</sequence>
<evidence type="ECO:0000313" key="3">
    <source>
        <dbReference type="Proteomes" id="UP000886749"/>
    </source>
</evidence>
<reference evidence="2" key="2">
    <citation type="journal article" date="2021" name="PeerJ">
        <title>Extensive microbial diversity within the chicken gut microbiome revealed by metagenomics and culture.</title>
        <authorList>
            <person name="Gilroy R."/>
            <person name="Ravi A."/>
            <person name="Getino M."/>
            <person name="Pursley I."/>
            <person name="Horton D.L."/>
            <person name="Alikhan N.F."/>
            <person name="Baker D."/>
            <person name="Gharbi K."/>
            <person name="Hall N."/>
            <person name="Watson M."/>
            <person name="Adriaenssens E.M."/>
            <person name="Foster-Nyarko E."/>
            <person name="Jarju S."/>
            <person name="Secka A."/>
            <person name="Antonio M."/>
            <person name="Oren A."/>
            <person name="Chaudhuri R.R."/>
            <person name="La Ragione R."/>
            <person name="Hildebrand F."/>
            <person name="Pallen M.J."/>
        </authorList>
    </citation>
    <scope>NUCLEOTIDE SEQUENCE</scope>
    <source>
        <strain evidence="2">CHK184-25365</strain>
    </source>
</reference>
<feature type="transmembrane region" description="Helical" evidence="1">
    <location>
        <begin position="35"/>
        <end position="56"/>
    </location>
</feature>
<name>A0A9D1AL90_9FIRM</name>
<keyword evidence="1" id="KW-0812">Transmembrane</keyword>
<keyword evidence="1" id="KW-0472">Membrane</keyword>
<protein>
    <submittedName>
        <fullName evidence="2">Uncharacterized protein</fullName>
    </submittedName>
</protein>
<dbReference type="Proteomes" id="UP000886749">
    <property type="component" value="Unassembled WGS sequence"/>
</dbReference>
<organism evidence="2 3">
    <name type="scientific">Candidatus Egerieicola pullicola</name>
    <dbReference type="NCBI Taxonomy" id="2840775"/>
    <lineage>
        <taxon>Bacteria</taxon>
        <taxon>Bacillati</taxon>
        <taxon>Bacillota</taxon>
        <taxon>Clostridia</taxon>
        <taxon>Eubacteriales</taxon>
        <taxon>Oscillospiraceae</taxon>
        <taxon>Oscillospiraceae incertae sedis</taxon>
        <taxon>Candidatus Egerieicola</taxon>
    </lineage>
</organism>
<gene>
    <name evidence="2" type="ORF">IAB36_05490</name>
</gene>
<evidence type="ECO:0000256" key="1">
    <source>
        <dbReference type="SAM" id="Phobius"/>
    </source>
</evidence>
<dbReference type="EMBL" id="DVGY01000121">
    <property type="protein sequence ID" value="HIR41261.1"/>
    <property type="molecule type" value="Genomic_DNA"/>
</dbReference>
<reference evidence="2" key="1">
    <citation type="submission" date="2020-10" db="EMBL/GenBank/DDBJ databases">
        <authorList>
            <person name="Gilroy R."/>
        </authorList>
    </citation>
    <scope>NUCLEOTIDE SEQUENCE</scope>
    <source>
        <strain evidence="2">CHK184-25365</strain>
    </source>
</reference>
<accession>A0A9D1AL90</accession>